<protein>
    <recommendedName>
        <fullName evidence="7">Endolytic murein transglycosylase</fullName>
        <ecNumber evidence="7">4.2.2.29</ecNumber>
    </recommendedName>
    <alternativeName>
        <fullName evidence="7">Peptidoglycan lytic transglycosylase</fullName>
    </alternativeName>
    <alternativeName>
        <fullName evidence="7">Peptidoglycan polymerization terminase</fullName>
    </alternativeName>
</protein>
<feature type="site" description="Important for catalytic activity" evidence="7">
    <location>
        <position position="288"/>
    </location>
</feature>
<dbReference type="eggNOG" id="COG1559">
    <property type="taxonomic scope" value="Bacteria"/>
</dbReference>
<evidence type="ECO:0000256" key="2">
    <source>
        <dbReference type="ARBA" id="ARBA00022692"/>
    </source>
</evidence>
<keyword evidence="3 7" id="KW-1133">Transmembrane helix</keyword>
<evidence type="ECO:0000313" key="10">
    <source>
        <dbReference type="Proteomes" id="UP000006415"/>
    </source>
</evidence>
<dbReference type="PANTHER" id="PTHR30518">
    <property type="entry name" value="ENDOLYTIC MUREIN TRANSGLYCOSYLASE"/>
    <property type="match status" value="1"/>
</dbReference>
<evidence type="ECO:0000256" key="7">
    <source>
        <dbReference type="HAMAP-Rule" id="MF_02065"/>
    </source>
</evidence>
<name>J0LNX8_9BIFI</name>
<dbReference type="STRING" id="857290.HMPREF9156_00266"/>
<evidence type="ECO:0000256" key="5">
    <source>
        <dbReference type="ARBA" id="ARBA00023239"/>
    </source>
</evidence>
<sequence length="414" mass="44461">MSDNERDHDDFMDFFENRLNEGNTHAAHTGGRHSAPSSPPAGRKALRHARERDRRNKGRRRASHAILAVLLAAVLLAAVFYTVRGISAAKRNTESAQKMADCSDYPGPGTGSVNFTIAKGESASSISQRLEQAGIVRTSCAFSNAASGAGAAQSLQPGTFELKKGMKASDVVTVLSNPNNAKSILNIVAGDTVKKVIRNAAAAADNLTEADFRKIIDNKGAGILPAEAKGSFEGWLQPGTYDIKDAASAGDVLKQIVQARIRHLDDLKVPSGKDRETILTKASIIGAEVNRSEYYGKVARVIENRLAKDMPLGMDAINVYGLGLDDASQLTSAQLADPNDPYNSRIQKGLPPTPIGSANDASIAAAINPVQGNWLYFVTVNTDTGETKFTDNSETFNQYSREYHEWLKNKGSSK</sequence>
<evidence type="ECO:0000256" key="6">
    <source>
        <dbReference type="ARBA" id="ARBA00023316"/>
    </source>
</evidence>
<dbReference type="GO" id="GO:0008932">
    <property type="term" value="F:lytic endotransglycosylase activity"/>
    <property type="evidence" value="ECO:0007669"/>
    <property type="project" value="UniProtKB-UniRule"/>
</dbReference>
<organism evidence="9 10">
    <name type="scientific">Scardovia wiggsiae F0424</name>
    <dbReference type="NCBI Taxonomy" id="857290"/>
    <lineage>
        <taxon>Bacteria</taxon>
        <taxon>Bacillati</taxon>
        <taxon>Actinomycetota</taxon>
        <taxon>Actinomycetes</taxon>
        <taxon>Bifidobacteriales</taxon>
        <taxon>Bifidobacteriaceae</taxon>
        <taxon>Scardovia</taxon>
    </lineage>
</organism>
<keyword evidence="2 7" id="KW-0812">Transmembrane</keyword>
<dbReference type="HAMAP" id="MF_02065">
    <property type="entry name" value="MltG"/>
    <property type="match status" value="1"/>
</dbReference>
<feature type="region of interest" description="Disordered" evidence="8">
    <location>
        <begin position="1"/>
        <end position="60"/>
    </location>
</feature>
<comment type="catalytic activity">
    <reaction evidence="7">
        <text>a peptidoglycan chain = a peptidoglycan chain with N-acetyl-1,6-anhydromuramyl-[peptide] at the reducing end + a peptidoglycan chain with N-acetylglucosamine at the non-reducing end.</text>
        <dbReference type="EC" id="4.2.2.29"/>
    </reaction>
</comment>
<comment type="caution">
    <text evidence="9">The sequence shown here is derived from an EMBL/GenBank/DDBJ whole genome shotgun (WGS) entry which is preliminary data.</text>
</comment>
<dbReference type="PANTHER" id="PTHR30518:SF2">
    <property type="entry name" value="ENDOLYTIC MUREIN TRANSGLYCOSYLASE"/>
    <property type="match status" value="1"/>
</dbReference>
<keyword evidence="5 7" id="KW-0456">Lyase</keyword>
<keyword evidence="6 7" id="KW-0961">Cell wall biogenesis/degradation</keyword>
<comment type="function">
    <text evidence="7">Functions as a peptidoglycan terminase that cleaves nascent peptidoglycan strands endolytically to terminate their elongation.</text>
</comment>
<dbReference type="NCBIfam" id="TIGR00247">
    <property type="entry name" value="endolytic transglycosylase MltG"/>
    <property type="match status" value="1"/>
</dbReference>
<dbReference type="Proteomes" id="UP000006415">
    <property type="component" value="Unassembled WGS sequence"/>
</dbReference>
<evidence type="ECO:0000256" key="8">
    <source>
        <dbReference type="SAM" id="MobiDB-lite"/>
    </source>
</evidence>
<dbReference type="HOGENOM" id="CLU_025574_4_0_11"/>
<dbReference type="Pfam" id="PF02618">
    <property type="entry name" value="YceG"/>
    <property type="match status" value="1"/>
</dbReference>
<keyword evidence="4 7" id="KW-0472">Membrane</keyword>
<gene>
    <name evidence="7" type="primary">mltG</name>
    <name evidence="9" type="ORF">HMPREF9156_00266</name>
</gene>
<dbReference type="InterPro" id="IPR003770">
    <property type="entry name" value="MLTG-like"/>
</dbReference>
<evidence type="ECO:0000256" key="1">
    <source>
        <dbReference type="ARBA" id="ARBA00022475"/>
    </source>
</evidence>
<evidence type="ECO:0000256" key="4">
    <source>
        <dbReference type="ARBA" id="ARBA00023136"/>
    </source>
</evidence>
<comment type="similarity">
    <text evidence="7">Belongs to the transglycosylase MltG family.</text>
</comment>
<dbReference type="GO" id="GO:0009252">
    <property type="term" value="P:peptidoglycan biosynthetic process"/>
    <property type="evidence" value="ECO:0007669"/>
    <property type="project" value="UniProtKB-UniRule"/>
</dbReference>
<dbReference type="Gene3D" id="3.30.1490.480">
    <property type="entry name" value="Endolytic murein transglycosylase"/>
    <property type="match status" value="1"/>
</dbReference>
<dbReference type="RefSeq" id="WP_007147334.1">
    <property type="nucleotide sequence ID" value="NZ_AKCI01000001.1"/>
</dbReference>
<evidence type="ECO:0000313" key="9">
    <source>
        <dbReference type="EMBL" id="EJD65502.1"/>
    </source>
</evidence>
<proteinExistence type="inferred from homology"/>
<keyword evidence="1 7" id="KW-1003">Cell membrane</keyword>
<reference evidence="9 10" key="1">
    <citation type="submission" date="2012-01" db="EMBL/GenBank/DDBJ databases">
        <title>The Genome Sequence of Scardovia wiggsiae F0424.</title>
        <authorList>
            <consortium name="The Broad Institute Genome Sequencing Platform"/>
            <person name="Earl A."/>
            <person name="Ward D."/>
            <person name="Feldgarden M."/>
            <person name="Gevers D."/>
            <person name="Izard J."/>
            <person name="Ganesan A."/>
            <person name="Baranova O.V."/>
            <person name="Blanton J.M."/>
            <person name="Tanner A.C."/>
            <person name="Mathney J."/>
            <person name="Dewhirst F.E."/>
            <person name="Young S.K."/>
            <person name="Zeng Q."/>
            <person name="Gargeya S."/>
            <person name="Fitzgerald M."/>
            <person name="Haas B."/>
            <person name="Abouelleil A."/>
            <person name="Alvarado L."/>
            <person name="Arachchi H.M."/>
            <person name="Berlin A."/>
            <person name="Chapman S.B."/>
            <person name="Gearin G."/>
            <person name="Goldberg J."/>
            <person name="Griggs A."/>
            <person name="Gujja S."/>
            <person name="Hansen M."/>
            <person name="Heiman D."/>
            <person name="Howarth C."/>
            <person name="Larimer J."/>
            <person name="Lui A."/>
            <person name="MacDonald P.J.P."/>
            <person name="McCowen C."/>
            <person name="Montmayeur A."/>
            <person name="Murphy C."/>
            <person name="Neiman D."/>
            <person name="Pearson M."/>
            <person name="Priest M."/>
            <person name="Roberts A."/>
            <person name="Saif S."/>
            <person name="Shea T."/>
            <person name="Sisk P."/>
            <person name="Stolte C."/>
            <person name="Sykes S."/>
            <person name="Wortman J."/>
            <person name="Nusbaum C."/>
            <person name="Birren B."/>
        </authorList>
    </citation>
    <scope>NUCLEOTIDE SEQUENCE [LARGE SCALE GENOMIC DNA]</scope>
    <source>
        <strain evidence="9 10">F0424</strain>
    </source>
</reference>
<dbReference type="GO" id="GO:0005886">
    <property type="term" value="C:plasma membrane"/>
    <property type="evidence" value="ECO:0007669"/>
    <property type="project" value="UniProtKB-SubCell"/>
</dbReference>
<dbReference type="EC" id="4.2.2.29" evidence="7"/>
<dbReference type="EMBL" id="AGZS01000001">
    <property type="protein sequence ID" value="EJD65502.1"/>
    <property type="molecule type" value="Genomic_DNA"/>
</dbReference>
<comment type="subcellular location">
    <subcellularLocation>
        <location evidence="7">Cell membrane</location>
        <topology evidence="7">Single-pass membrane protein</topology>
    </subcellularLocation>
</comment>
<dbReference type="GO" id="GO:0071555">
    <property type="term" value="P:cell wall organization"/>
    <property type="evidence" value="ECO:0007669"/>
    <property type="project" value="UniProtKB-KW"/>
</dbReference>
<accession>J0LNX8</accession>
<keyword evidence="10" id="KW-1185">Reference proteome</keyword>
<dbReference type="AlphaFoldDB" id="J0LNX8"/>
<feature type="compositionally biased region" description="Basic and acidic residues" evidence="8">
    <location>
        <begin position="1"/>
        <end position="19"/>
    </location>
</feature>
<evidence type="ECO:0000256" key="3">
    <source>
        <dbReference type="ARBA" id="ARBA00022989"/>
    </source>
</evidence>
<feature type="transmembrane region" description="Helical" evidence="7">
    <location>
        <begin position="62"/>
        <end position="83"/>
    </location>
</feature>